<sequence length="215" mass="24620">MFRPQSATSRQESEMAAKSLRELQAAGNSADPVQRLRLLCLSRGANGILGLGRLFRRMDEDGNKKLNLEEFIYGLREIGLEVTDEEARSMFEKFDTDGSGSVNMDEFLVHIRPPLSESRKKVIEEAFQKMDKTGDGEITTDDLKNVYNVKSNPRYISGEDSEEMILKRFLENFEQDATKDGIVTKEEFFNYYSAISASIDNDCYFNLMMRQAYKL</sequence>
<comment type="caution">
    <text evidence="5">The sequence shown here is derived from an EMBL/GenBank/DDBJ whole genome shotgun (WGS) entry which is preliminary data.</text>
</comment>
<dbReference type="PANTHER" id="PTHR34524">
    <property type="entry name" value="CALCYPHOSIN"/>
    <property type="match status" value="1"/>
</dbReference>
<keyword evidence="6" id="KW-1185">Reference proteome</keyword>
<dbReference type="InterPro" id="IPR018247">
    <property type="entry name" value="EF_Hand_1_Ca_BS"/>
</dbReference>
<keyword evidence="3" id="KW-0106">Calcium</keyword>
<evidence type="ECO:0000259" key="4">
    <source>
        <dbReference type="PROSITE" id="PS50222"/>
    </source>
</evidence>
<dbReference type="AlphaFoldDB" id="A0AAV8VTX7"/>
<dbReference type="SUPFAM" id="SSF47473">
    <property type="entry name" value="EF-hand"/>
    <property type="match status" value="1"/>
</dbReference>
<evidence type="ECO:0000256" key="2">
    <source>
        <dbReference type="ARBA" id="ARBA00022737"/>
    </source>
</evidence>
<dbReference type="InterPro" id="IPR011992">
    <property type="entry name" value="EF-hand-dom_pair"/>
</dbReference>
<protein>
    <recommendedName>
        <fullName evidence="4">EF-hand domain-containing protein</fullName>
    </recommendedName>
</protein>
<reference evidence="5 6" key="1">
    <citation type="journal article" date="2023" name="Insect Mol. Biol.">
        <title>Genome sequencing provides insights into the evolution of gene families encoding plant cell wall-degrading enzymes in longhorned beetles.</title>
        <authorList>
            <person name="Shin N.R."/>
            <person name="Okamura Y."/>
            <person name="Kirsch R."/>
            <person name="Pauchet Y."/>
        </authorList>
    </citation>
    <scope>NUCLEOTIDE SEQUENCE [LARGE SCALE GENOMIC DNA]</scope>
    <source>
        <strain evidence="5">EAD_L_NR</strain>
    </source>
</reference>
<evidence type="ECO:0000256" key="3">
    <source>
        <dbReference type="ARBA" id="ARBA00022837"/>
    </source>
</evidence>
<proteinExistence type="predicted"/>
<dbReference type="PANTHER" id="PTHR34524:SF6">
    <property type="entry name" value="CALCYPHOSINE LIKE"/>
    <property type="match status" value="1"/>
</dbReference>
<name>A0AAV8VTX7_9CUCU</name>
<feature type="domain" description="EF-hand" evidence="4">
    <location>
        <begin position="46"/>
        <end position="81"/>
    </location>
</feature>
<dbReference type="Gene3D" id="1.10.238.10">
    <property type="entry name" value="EF-hand"/>
    <property type="match status" value="2"/>
</dbReference>
<dbReference type="Pfam" id="PF13499">
    <property type="entry name" value="EF-hand_7"/>
    <property type="match status" value="2"/>
</dbReference>
<evidence type="ECO:0000313" key="5">
    <source>
        <dbReference type="EMBL" id="KAJ8917502.1"/>
    </source>
</evidence>
<keyword evidence="1" id="KW-0479">Metal-binding</keyword>
<dbReference type="FunFam" id="1.10.238.10:FF:000178">
    <property type="entry name" value="Calmodulin-2 A"/>
    <property type="match status" value="1"/>
</dbReference>
<dbReference type="CDD" id="cd00051">
    <property type="entry name" value="EFh"/>
    <property type="match status" value="1"/>
</dbReference>
<dbReference type="PROSITE" id="PS50222">
    <property type="entry name" value="EF_HAND_2"/>
    <property type="match status" value="3"/>
</dbReference>
<evidence type="ECO:0000256" key="1">
    <source>
        <dbReference type="ARBA" id="ARBA00022723"/>
    </source>
</evidence>
<dbReference type="GO" id="GO:0043226">
    <property type="term" value="C:organelle"/>
    <property type="evidence" value="ECO:0007669"/>
    <property type="project" value="UniProtKB-ARBA"/>
</dbReference>
<dbReference type="Proteomes" id="UP001159042">
    <property type="component" value="Unassembled WGS sequence"/>
</dbReference>
<evidence type="ECO:0000313" key="6">
    <source>
        <dbReference type="Proteomes" id="UP001159042"/>
    </source>
</evidence>
<organism evidence="5 6">
    <name type="scientific">Exocentrus adspersus</name>
    <dbReference type="NCBI Taxonomy" id="1586481"/>
    <lineage>
        <taxon>Eukaryota</taxon>
        <taxon>Metazoa</taxon>
        <taxon>Ecdysozoa</taxon>
        <taxon>Arthropoda</taxon>
        <taxon>Hexapoda</taxon>
        <taxon>Insecta</taxon>
        <taxon>Pterygota</taxon>
        <taxon>Neoptera</taxon>
        <taxon>Endopterygota</taxon>
        <taxon>Coleoptera</taxon>
        <taxon>Polyphaga</taxon>
        <taxon>Cucujiformia</taxon>
        <taxon>Chrysomeloidea</taxon>
        <taxon>Cerambycidae</taxon>
        <taxon>Lamiinae</taxon>
        <taxon>Acanthocinini</taxon>
        <taxon>Exocentrus</taxon>
    </lineage>
</organism>
<dbReference type="PROSITE" id="PS00018">
    <property type="entry name" value="EF_HAND_1"/>
    <property type="match status" value="2"/>
</dbReference>
<dbReference type="SMART" id="SM00054">
    <property type="entry name" value="EFh"/>
    <property type="match status" value="3"/>
</dbReference>
<dbReference type="GO" id="GO:0005509">
    <property type="term" value="F:calcium ion binding"/>
    <property type="evidence" value="ECO:0007669"/>
    <property type="project" value="InterPro"/>
</dbReference>
<dbReference type="InterPro" id="IPR002048">
    <property type="entry name" value="EF_hand_dom"/>
</dbReference>
<keyword evidence="2" id="KW-0677">Repeat</keyword>
<feature type="domain" description="EF-hand" evidence="4">
    <location>
        <begin position="82"/>
        <end position="117"/>
    </location>
</feature>
<dbReference type="EMBL" id="JANEYG010000033">
    <property type="protein sequence ID" value="KAJ8917502.1"/>
    <property type="molecule type" value="Genomic_DNA"/>
</dbReference>
<gene>
    <name evidence="5" type="ORF">NQ315_005551</name>
</gene>
<accession>A0AAV8VTX7</accession>
<feature type="domain" description="EF-hand" evidence="4">
    <location>
        <begin position="118"/>
        <end position="153"/>
    </location>
</feature>
<dbReference type="InterPro" id="IPR051581">
    <property type="entry name" value="Ca-bind"/>
</dbReference>